<protein>
    <submittedName>
        <fullName evidence="3">PAS domain S-box protein</fullName>
    </submittedName>
</protein>
<dbReference type="GO" id="GO:0006355">
    <property type="term" value="P:regulation of DNA-templated transcription"/>
    <property type="evidence" value="ECO:0007669"/>
    <property type="project" value="InterPro"/>
</dbReference>
<dbReference type="Pfam" id="PF00989">
    <property type="entry name" value="PAS"/>
    <property type="match status" value="1"/>
</dbReference>
<dbReference type="InterPro" id="IPR000700">
    <property type="entry name" value="PAS-assoc_C"/>
</dbReference>
<dbReference type="SMART" id="SM00091">
    <property type="entry name" value="PAS"/>
    <property type="match status" value="2"/>
</dbReference>
<dbReference type="CDD" id="cd00130">
    <property type="entry name" value="PAS"/>
    <property type="match status" value="2"/>
</dbReference>
<feature type="domain" description="PAS" evidence="1">
    <location>
        <begin position="32"/>
        <end position="80"/>
    </location>
</feature>
<gene>
    <name evidence="3" type="ORF">ENL39_04500</name>
</gene>
<dbReference type="Pfam" id="PF08448">
    <property type="entry name" value="PAS_4"/>
    <property type="match status" value="1"/>
</dbReference>
<dbReference type="Proteomes" id="UP000886070">
    <property type="component" value="Unassembled WGS sequence"/>
</dbReference>
<dbReference type="PROSITE" id="PS50113">
    <property type="entry name" value="PAC"/>
    <property type="match status" value="2"/>
</dbReference>
<evidence type="ECO:0000259" key="1">
    <source>
        <dbReference type="PROSITE" id="PS50112"/>
    </source>
</evidence>
<evidence type="ECO:0000313" key="3">
    <source>
        <dbReference type="EMBL" id="HHF98729.1"/>
    </source>
</evidence>
<dbReference type="InterPro" id="IPR000014">
    <property type="entry name" value="PAS"/>
</dbReference>
<feature type="domain" description="PAS" evidence="1">
    <location>
        <begin position="137"/>
        <end position="192"/>
    </location>
</feature>
<sequence>MDIIKEFEKSSICKAVGDVLPVALVAWTPDCKVFYWNKSAERIFGWKREEVVGKNFFDFLIPENEKEKVGKEVEKLINSGIYSDRLVNCNLTKKGDVIKCKWHNAVLKDKKGNVQGVISIGEDITEQERVRENLEKGYELLRTLMDTIPDSVYFKDKKGRFVVVNRAKAEHVGKRTSEVVGKTDFDFLPEEEAKRAFGDEKKVMRLKKPLVDKVEKVTYPDSKTVWVSTTKVPWFNSRGEVIGTIGISRDITKRKEQEERIKRLYRLYRIVGRAVNRAEDLRELCYKILIGLKESCNFDFGEIFVYEERKGIISPLTRTGCFKRLKDSYF</sequence>
<organism evidence="3">
    <name type="scientific">Aerophobetes bacterium</name>
    <dbReference type="NCBI Taxonomy" id="2030807"/>
    <lineage>
        <taxon>Bacteria</taxon>
        <taxon>Candidatus Aerophobota</taxon>
    </lineage>
</organism>
<dbReference type="InterPro" id="IPR035965">
    <property type="entry name" value="PAS-like_dom_sf"/>
</dbReference>
<dbReference type="SMART" id="SM00086">
    <property type="entry name" value="PAC"/>
    <property type="match status" value="2"/>
</dbReference>
<dbReference type="EMBL" id="DRTT01000125">
    <property type="protein sequence ID" value="HHF98729.1"/>
    <property type="molecule type" value="Genomic_DNA"/>
</dbReference>
<evidence type="ECO:0000259" key="2">
    <source>
        <dbReference type="PROSITE" id="PS50113"/>
    </source>
</evidence>
<accession>A0A7V5M0G0</accession>
<proteinExistence type="predicted"/>
<dbReference type="InterPro" id="IPR001610">
    <property type="entry name" value="PAC"/>
</dbReference>
<dbReference type="PANTHER" id="PTHR44757:SF2">
    <property type="entry name" value="BIOFILM ARCHITECTURE MAINTENANCE PROTEIN MBAA"/>
    <property type="match status" value="1"/>
</dbReference>
<dbReference type="AlphaFoldDB" id="A0A7V5M0G0"/>
<reference evidence="3" key="1">
    <citation type="journal article" date="2020" name="mSystems">
        <title>Genome- and Community-Level Interaction Insights into Carbon Utilization and Element Cycling Functions of Hydrothermarchaeota in Hydrothermal Sediment.</title>
        <authorList>
            <person name="Zhou Z."/>
            <person name="Liu Y."/>
            <person name="Xu W."/>
            <person name="Pan J."/>
            <person name="Luo Z.H."/>
            <person name="Li M."/>
        </authorList>
    </citation>
    <scope>NUCLEOTIDE SEQUENCE [LARGE SCALE GENOMIC DNA]</scope>
    <source>
        <strain evidence="3">HyVt-92</strain>
    </source>
</reference>
<dbReference type="PROSITE" id="PS50112">
    <property type="entry name" value="PAS"/>
    <property type="match status" value="2"/>
</dbReference>
<dbReference type="SUPFAM" id="SSF55785">
    <property type="entry name" value="PYP-like sensor domain (PAS domain)"/>
    <property type="match status" value="2"/>
</dbReference>
<dbReference type="NCBIfam" id="TIGR00229">
    <property type="entry name" value="sensory_box"/>
    <property type="match status" value="2"/>
</dbReference>
<dbReference type="InterPro" id="IPR013767">
    <property type="entry name" value="PAS_fold"/>
</dbReference>
<dbReference type="InterPro" id="IPR052155">
    <property type="entry name" value="Biofilm_reg_signaling"/>
</dbReference>
<name>A0A7V5M0G0_UNCAE</name>
<feature type="domain" description="PAC" evidence="2">
    <location>
        <begin position="80"/>
        <end position="136"/>
    </location>
</feature>
<comment type="caution">
    <text evidence="3">The sequence shown here is derived from an EMBL/GenBank/DDBJ whole genome shotgun (WGS) entry which is preliminary data.</text>
</comment>
<feature type="domain" description="PAC" evidence="2">
    <location>
        <begin position="211"/>
        <end position="263"/>
    </location>
</feature>
<feature type="non-terminal residue" evidence="3">
    <location>
        <position position="330"/>
    </location>
</feature>
<dbReference type="InterPro" id="IPR013656">
    <property type="entry name" value="PAS_4"/>
</dbReference>
<dbReference type="PANTHER" id="PTHR44757">
    <property type="entry name" value="DIGUANYLATE CYCLASE DGCP"/>
    <property type="match status" value="1"/>
</dbReference>
<dbReference type="Gene3D" id="3.30.450.20">
    <property type="entry name" value="PAS domain"/>
    <property type="match status" value="2"/>
</dbReference>